<evidence type="ECO:0000313" key="2">
    <source>
        <dbReference type="Proteomes" id="UP000887159"/>
    </source>
</evidence>
<comment type="caution">
    <text evidence="1">The sequence shown here is derived from an EMBL/GenBank/DDBJ whole genome shotgun (WGS) entry which is preliminary data.</text>
</comment>
<organism evidence="1 2">
    <name type="scientific">Trichonephila clavipes</name>
    <name type="common">Golden silk orbweaver</name>
    <name type="synonym">Nephila clavipes</name>
    <dbReference type="NCBI Taxonomy" id="2585209"/>
    <lineage>
        <taxon>Eukaryota</taxon>
        <taxon>Metazoa</taxon>
        <taxon>Ecdysozoa</taxon>
        <taxon>Arthropoda</taxon>
        <taxon>Chelicerata</taxon>
        <taxon>Arachnida</taxon>
        <taxon>Araneae</taxon>
        <taxon>Araneomorphae</taxon>
        <taxon>Entelegynae</taxon>
        <taxon>Araneoidea</taxon>
        <taxon>Nephilidae</taxon>
        <taxon>Trichonephila</taxon>
    </lineage>
</organism>
<dbReference type="Proteomes" id="UP000887159">
    <property type="component" value="Unassembled WGS sequence"/>
</dbReference>
<reference evidence="1" key="1">
    <citation type="submission" date="2020-08" db="EMBL/GenBank/DDBJ databases">
        <title>Multicomponent nature underlies the extraordinary mechanical properties of spider dragline silk.</title>
        <authorList>
            <person name="Kono N."/>
            <person name="Nakamura H."/>
            <person name="Mori M."/>
            <person name="Yoshida Y."/>
            <person name="Ohtoshi R."/>
            <person name="Malay A.D."/>
            <person name="Moran D.A.P."/>
            <person name="Tomita M."/>
            <person name="Numata K."/>
            <person name="Arakawa K."/>
        </authorList>
    </citation>
    <scope>NUCLEOTIDE SEQUENCE</scope>
</reference>
<evidence type="ECO:0000313" key="1">
    <source>
        <dbReference type="EMBL" id="GFY02747.1"/>
    </source>
</evidence>
<protein>
    <submittedName>
        <fullName evidence="1">Uncharacterized protein</fullName>
    </submittedName>
</protein>
<keyword evidence="2" id="KW-1185">Reference proteome</keyword>
<accession>A0A8X6RVU3</accession>
<name>A0A8X6RVU3_TRICX</name>
<dbReference type="AlphaFoldDB" id="A0A8X6RVU3"/>
<proteinExistence type="predicted"/>
<gene>
    <name evidence="1" type="ORF">TNCV_3506271</name>
</gene>
<sequence>MQTTDLQFVRYLAAVSGRRISLQTFYRDWPLRPAFCRVCPSSNIQQERPVIDKLKTTVTDITIFGGVFFSVMSRDSMRV</sequence>
<dbReference type="EMBL" id="BMAU01021233">
    <property type="protein sequence ID" value="GFY02747.1"/>
    <property type="molecule type" value="Genomic_DNA"/>
</dbReference>